<proteinExistence type="predicted"/>
<keyword evidence="1" id="KW-0472">Membrane</keyword>
<organism evidence="2 3">
    <name type="scientific">Streptomyces nojiriensis</name>
    <dbReference type="NCBI Taxonomy" id="66374"/>
    <lineage>
        <taxon>Bacteria</taxon>
        <taxon>Bacillati</taxon>
        <taxon>Actinomycetota</taxon>
        <taxon>Actinomycetes</taxon>
        <taxon>Kitasatosporales</taxon>
        <taxon>Streptomycetaceae</taxon>
        <taxon>Streptomyces</taxon>
    </lineage>
</organism>
<sequence>MTHPDLPPARPPGRRATALLLVTAALVGAVAGWAAVALASHARAYCDAGWEAGGRFEMTFLLVLMVPGCAMLALLIAFLSRRLPPWSRPVPVLLVLAVVVLVFFASKGTLDGYPGNLERCGPDNVPPWWPGWLPA</sequence>
<keyword evidence="3" id="KW-1185">Reference proteome</keyword>
<evidence type="ECO:0000256" key="1">
    <source>
        <dbReference type="SAM" id="Phobius"/>
    </source>
</evidence>
<dbReference type="Proteomes" id="UP000613974">
    <property type="component" value="Unassembled WGS sequence"/>
</dbReference>
<accession>A0ABQ3SFD0</accession>
<name>A0ABQ3SFD0_9ACTN</name>
<reference evidence="3" key="1">
    <citation type="submission" date="2023-07" db="EMBL/GenBank/DDBJ databases">
        <title>Whole genome shotgun sequence of Streptomyces nojiriensis NBRC 13794.</title>
        <authorList>
            <person name="Komaki H."/>
            <person name="Tamura T."/>
        </authorList>
    </citation>
    <scope>NUCLEOTIDE SEQUENCE [LARGE SCALE GENOMIC DNA]</scope>
    <source>
        <strain evidence="3">NBRC 13794</strain>
    </source>
</reference>
<feature type="transmembrane region" description="Helical" evidence="1">
    <location>
        <begin position="60"/>
        <end position="78"/>
    </location>
</feature>
<protein>
    <submittedName>
        <fullName evidence="2">Uncharacterized protein</fullName>
    </submittedName>
</protein>
<evidence type="ECO:0000313" key="3">
    <source>
        <dbReference type="Proteomes" id="UP000613974"/>
    </source>
</evidence>
<keyword evidence="1" id="KW-1133">Transmembrane helix</keyword>
<evidence type="ECO:0000313" key="2">
    <source>
        <dbReference type="EMBL" id="GHI66845.1"/>
    </source>
</evidence>
<keyword evidence="1" id="KW-0812">Transmembrane</keyword>
<comment type="caution">
    <text evidence="2">The sequence shown here is derived from an EMBL/GenBank/DDBJ whole genome shotgun (WGS) entry which is preliminary data.</text>
</comment>
<feature type="transmembrane region" description="Helical" evidence="1">
    <location>
        <begin position="90"/>
        <end position="106"/>
    </location>
</feature>
<gene>
    <name evidence="2" type="ORF">Snoj_07630</name>
</gene>
<dbReference type="EMBL" id="BNEC01000003">
    <property type="protein sequence ID" value="GHI66845.1"/>
    <property type="molecule type" value="Genomic_DNA"/>
</dbReference>